<evidence type="ECO:0000256" key="5">
    <source>
        <dbReference type="ARBA" id="ARBA00022737"/>
    </source>
</evidence>
<evidence type="ECO:0000256" key="4">
    <source>
        <dbReference type="ARBA" id="ARBA00022729"/>
    </source>
</evidence>
<dbReference type="InterPro" id="IPR046956">
    <property type="entry name" value="RLP23-like"/>
</dbReference>
<keyword evidence="5" id="KW-0677">Repeat</keyword>
<reference evidence="11" key="1">
    <citation type="submission" date="2023-03" db="EMBL/GenBank/DDBJ databases">
        <title>Chromosome-scale reference genome and RAD-based genetic map of yellow starthistle (Centaurea solstitialis) reveal putative structural variation and QTLs associated with invader traits.</title>
        <authorList>
            <person name="Reatini B."/>
            <person name="Cang F.A."/>
            <person name="Jiang Q."/>
            <person name="Mckibben M.T.W."/>
            <person name="Barker M.S."/>
            <person name="Rieseberg L.H."/>
            <person name="Dlugosch K.M."/>
        </authorList>
    </citation>
    <scope>NUCLEOTIDE SEQUENCE</scope>
    <source>
        <strain evidence="11">CAN-66</strain>
        <tissue evidence="11">Leaf</tissue>
    </source>
</reference>
<dbReference type="InterPro" id="IPR032675">
    <property type="entry name" value="LRR_dom_sf"/>
</dbReference>
<dbReference type="Pfam" id="PF08263">
    <property type="entry name" value="LRRNT_2"/>
    <property type="match status" value="1"/>
</dbReference>
<name>A0AA38WGQ4_9ASTR</name>
<organism evidence="11 12">
    <name type="scientific">Centaurea solstitialis</name>
    <name type="common">yellow star-thistle</name>
    <dbReference type="NCBI Taxonomy" id="347529"/>
    <lineage>
        <taxon>Eukaryota</taxon>
        <taxon>Viridiplantae</taxon>
        <taxon>Streptophyta</taxon>
        <taxon>Embryophyta</taxon>
        <taxon>Tracheophyta</taxon>
        <taxon>Spermatophyta</taxon>
        <taxon>Magnoliopsida</taxon>
        <taxon>eudicotyledons</taxon>
        <taxon>Gunneridae</taxon>
        <taxon>Pentapetalae</taxon>
        <taxon>asterids</taxon>
        <taxon>campanulids</taxon>
        <taxon>Asterales</taxon>
        <taxon>Asteraceae</taxon>
        <taxon>Carduoideae</taxon>
        <taxon>Cardueae</taxon>
        <taxon>Centaureinae</taxon>
        <taxon>Centaurea</taxon>
    </lineage>
</organism>
<dbReference type="AlphaFoldDB" id="A0AA38WGQ4"/>
<keyword evidence="3" id="KW-0812">Transmembrane</keyword>
<evidence type="ECO:0000256" key="1">
    <source>
        <dbReference type="ARBA" id="ARBA00004479"/>
    </source>
</evidence>
<evidence type="ECO:0000256" key="9">
    <source>
        <dbReference type="SAM" id="SignalP"/>
    </source>
</evidence>
<comment type="caution">
    <text evidence="11">The sequence shown here is derived from an EMBL/GenBank/DDBJ whole genome shotgun (WGS) entry which is preliminary data.</text>
</comment>
<keyword evidence="8" id="KW-0325">Glycoprotein</keyword>
<keyword evidence="6" id="KW-1133">Transmembrane helix</keyword>
<dbReference type="GO" id="GO:0016020">
    <property type="term" value="C:membrane"/>
    <property type="evidence" value="ECO:0007669"/>
    <property type="project" value="UniProtKB-SubCell"/>
</dbReference>
<evidence type="ECO:0000313" key="11">
    <source>
        <dbReference type="EMBL" id="KAJ9560527.1"/>
    </source>
</evidence>
<keyword evidence="7" id="KW-0472">Membrane</keyword>
<feature type="chain" id="PRO_5041467151" description="Leucine-rich repeat-containing N-terminal plant-type domain-containing protein" evidence="9">
    <location>
        <begin position="35"/>
        <end position="117"/>
    </location>
</feature>
<keyword evidence="2" id="KW-0433">Leucine-rich repeat</keyword>
<feature type="signal peptide" evidence="9">
    <location>
        <begin position="1"/>
        <end position="34"/>
    </location>
</feature>
<keyword evidence="4 9" id="KW-0732">Signal</keyword>
<gene>
    <name evidence="11" type="ORF">OSB04_005687</name>
</gene>
<dbReference type="PANTHER" id="PTHR48063:SF112">
    <property type="entry name" value="RECEPTOR LIKE PROTEIN 30-LIKE"/>
    <property type="match status" value="1"/>
</dbReference>
<dbReference type="Proteomes" id="UP001172457">
    <property type="component" value="Chromosome 2"/>
</dbReference>
<evidence type="ECO:0000259" key="10">
    <source>
        <dbReference type="Pfam" id="PF08263"/>
    </source>
</evidence>
<comment type="subcellular location">
    <subcellularLocation>
        <location evidence="1">Membrane</location>
        <topology evidence="1">Single-pass type I membrane protein</topology>
    </subcellularLocation>
</comment>
<evidence type="ECO:0000256" key="7">
    <source>
        <dbReference type="ARBA" id="ARBA00023136"/>
    </source>
</evidence>
<dbReference type="EMBL" id="JARYMX010000002">
    <property type="protein sequence ID" value="KAJ9560527.1"/>
    <property type="molecule type" value="Genomic_DNA"/>
</dbReference>
<sequence>MECWCVSKMKYSWLMMMMMMMMMIGSVMVCGIEGACIEEERNALLQIKTSLLYSLRVRSADSLPSWVDDGRECCDWERVNCNTTTGHVTGLSLRNVMGIPEGYLYQYYDTSRGLIGH</sequence>
<proteinExistence type="predicted"/>
<accession>A0AA38WGQ4</accession>
<dbReference type="InterPro" id="IPR013210">
    <property type="entry name" value="LRR_N_plant-typ"/>
</dbReference>
<evidence type="ECO:0000256" key="2">
    <source>
        <dbReference type="ARBA" id="ARBA00022614"/>
    </source>
</evidence>
<evidence type="ECO:0000313" key="12">
    <source>
        <dbReference type="Proteomes" id="UP001172457"/>
    </source>
</evidence>
<feature type="domain" description="Leucine-rich repeat-containing N-terminal plant-type" evidence="10">
    <location>
        <begin position="38"/>
        <end position="82"/>
    </location>
</feature>
<evidence type="ECO:0000256" key="8">
    <source>
        <dbReference type="ARBA" id="ARBA00023180"/>
    </source>
</evidence>
<dbReference type="PANTHER" id="PTHR48063">
    <property type="entry name" value="LRR RECEPTOR-LIKE KINASE"/>
    <property type="match status" value="1"/>
</dbReference>
<dbReference type="Gene3D" id="3.80.10.10">
    <property type="entry name" value="Ribonuclease Inhibitor"/>
    <property type="match status" value="1"/>
</dbReference>
<protein>
    <recommendedName>
        <fullName evidence="10">Leucine-rich repeat-containing N-terminal plant-type domain-containing protein</fullName>
    </recommendedName>
</protein>
<evidence type="ECO:0000256" key="3">
    <source>
        <dbReference type="ARBA" id="ARBA00022692"/>
    </source>
</evidence>
<evidence type="ECO:0000256" key="6">
    <source>
        <dbReference type="ARBA" id="ARBA00022989"/>
    </source>
</evidence>
<keyword evidence="12" id="KW-1185">Reference proteome</keyword>